<dbReference type="InterPro" id="IPR036188">
    <property type="entry name" value="FAD/NAD-bd_sf"/>
</dbReference>
<dbReference type="FunFam" id="3.50.50.60:FF:000042">
    <property type="entry name" value="Dimethylaniline monooxygenase [N-oxide-forming]"/>
    <property type="match status" value="1"/>
</dbReference>
<organism evidence="29 30">
    <name type="scientific">Pleurodeles waltl</name>
    <name type="common">Iberian ribbed newt</name>
    <dbReference type="NCBI Taxonomy" id="8319"/>
    <lineage>
        <taxon>Eukaryota</taxon>
        <taxon>Metazoa</taxon>
        <taxon>Chordata</taxon>
        <taxon>Craniata</taxon>
        <taxon>Vertebrata</taxon>
        <taxon>Euteleostomi</taxon>
        <taxon>Amphibia</taxon>
        <taxon>Batrachia</taxon>
        <taxon>Caudata</taxon>
        <taxon>Salamandroidea</taxon>
        <taxon>Salamandridae</taxon>
        <taxon>Pleurodelinae</taxon>
        <taxon>Pleurodeles</taxon>
    </lineage>
</organism>
<evidence type="ECO:0000256" key="23">
    <source>
        <dbReference type="ARBA" id="ARBA00048989"/>
    </source>
</evidence>
<evidence type="ECO:0000256" key="1">
    <source>
        <dbReference type="ARBA" id="ARBA00001974"/>
    </source>
</evidence>
<evidence type="ECO:0000256" key="18">
    <source>
        <dbReference type="ARBA" id="ARBA00047574"/>
    </source>
</evidence>
<keyword evidence="5" id="KW-0597">Phosphoprotein</keyword>
<dbReference type="GO" id="GO:0016174">
    <property type="term" value="F:NAD(P)H oxidase H2O2-forming activity"/>
    <property type="evidence" value="ECO:0007669"/>
    <property type="project" value="UniProtKB-EC"/>
</dbReference>
<evidence type="ECO:0000256" key="21">
    <source>
        <dbReference type="ARBA" id="ARBA00047977"/>
    </source>
</evidence>
<name>A0AAV7T9A9_PLEWA</name>
<comment type="catalytic activity">
    <reaction evidence="25">
        <text>N,N-dimethylaniline + NADPH + O2 + H(+) = N,N-dimethylaniline N-oxide + NADP(+) + H2O</text>
        <dbReference type="Rhea" id="RHEA:24468"/>
        <dbReference type="ChEBI" id="CHEBI:15377"/>
        <dbReference type="ChEBI" id="CHEBI:15378"/>
        <dbReference type="ChEBI" id="CHEBI:15379"/>
        <dbReference type="ChEBI" id="CHEBI:16269"/>
        <dbReference type="ChEBI" id="CHEBI:17735"/>
        <dbReference type="ChEBI" id="CHEBI:57783"/>
        <dbReference type="ChEBI" id="CHEBI:58349"/>
        <dbReference type="EC" id="1.14.13.8"/>
    </reaction>
    <physiologicalReaction direction="left-to-right" evidence="25">
        <dbReference type="Rhea" id="RHEA:24469"/>
    </physiologicalReaction>
</comment>
<keyword evidence="9" id="KW-0492">Microsome</keyword>
<keyword evidence="15 28" id="KW-0472">Membrane</keyword>
<evidence type="ECO:0000256" key="12">
    <source>
        <dbReference type="ARBA" id="ARBA00023002"/>
    </source>
</evidence>
<evidence type="ECO:0000256" key="28">
    <source>
        <dbReference type="SAM" id="Phobius"/>
    </source>
</evidence>
<dbReference type="InterPro" id="IPR020946">
    <property type="entry name" value="Flavin_mOase-like"/>
</dbReference>
<dbReference type="PRINTS" id="PR00370">
    <property type="entry name" value="FMOXYGENASE"/>
</dbReference>
<comment type="catalytic activity">
    <reaction evidence="20">
        <text>NADPH + O2 + H(+) = H2O2 + NADP(+)</text>
        <dbReference type="Rhea" id="RHEA:11260"/>
        <dbReference type="ChEBI" id="CHEBI:15378"/>
        <dbReference type="ChEBI" id="CHEBI:15379"/>
        <dbReference type="ChEBI" id="CHEBI:16240"/>
        <dbReference type="ChEBI" id="CHEBI:57783"/>
        <dbReference type="ChEBI" id="CHEBI:58349"/>
        <dbReference type="EC" id="1.6.3.1"/>
    </reaction>
    <physiologicalReaction direction="left-to-right" evidence="20">
        <dbReference type="Rhea" id="RHEA:11261"/>
    </physiologicalReaction>
</comment>
<dbReference type="GO" id="GO:0050661">
    <property type="term" value="F:NADP binding"/>
    <property type="evidence" value="ECO:0007669"/>
    <property type="project" value="InterPro"/>
</dbReference>
<evidence type="ECO:0000256" key="17">
    <source>
        <dbReference type="ARBA" id="ARBA00047426"/>
    </source>
</evidence>
<dbReference type="FunFam" id="3.50.50.60:FF:000409">
    <property type="entry name" value="Dimethylaniline monooxygenase [N-oxide-forming]"/>
    <property type="match status" value="1"/>
</dbReference>
<sequence length="592" mass="67218">MSPIIGESPVTHKVHLTYISVVLLGPKTGNKEEIVKGCFQVIQNRSNHMLTNVFCLSTTMAKKVAVIGAGASGLVCIKCCLDEGLEPTCFERTDDIGGLWKFKEIPEEGRASIYRSVIINTSKEMMCYSDFPIPDDYPNYMHNSKILNYFRDYAKHFNLHKYIQFKTLVCSIKKRPDFSSTGQWDVVTETEGKQKSAVFDAILVCTGHHTDAHLPLDSFPGIGKFKGQYFHSRDYKNPEGFKGKRVVVIGIGNSGGDLAVELSRTADQVYLSTRRGSWIVNRVADYGYPVDMLTSSRFLGFFKRTLPLSVINWLAEKKLNRRFDHANYGLKPQHGLLNQHPMVNDDLPNRIISGTVLVKPNVREFTETAAIFEDGTVEENIDVIVFATGYHFAFPFFDNSVLNVRNNQVSLYKYVFPTHLEKPTVAVIGLIQPLGAIMPISELQARWATRVFKGLNNLPTEENMNMDMQEKKEQMARRYVSSQRHTIQVDYLDYMDELAILAGVKPNVLALWLTDPKLAKEVFFGPSTPYQFRLTGPGKWDGARNAILTQWERTLKPTRTRLIEDRRNRSSVPLLLKVFFFLTLALAIILYL</sequence>
<comment type="catalytic activity">
    <reaction evidence="17">
        <text>hexan-3-one + NADPH + O2 + H(+) = propyl propanoate + NADP(+) + H2O</text>
        <dbReference type="Rhea" id="RHEA:54848"/>
        <dbReference type="ChEBI" id="CHEBI:15377"/>
        <dbReference type="ChEBI" id="CHEBI:15378"/>
        <dbReference type="ChEBI" id="CHEBI:15379"/>
        <dbReference type="ChEBI" id="CHEBI:57783"/>
        <dbReference type="ChEBI" id="CHEBI:58349"/>
        <dbReference type="ChEBI" id="CHEBI:89828"/>
        <dbReference type="ChEBI" id="CHEBI:89891"/>
    </reaction>
    <physiologicalReaction direction="left-to-right" evidence="17">
        <dbReference type="Rhea" id="RHEA:54849"/>
    </physiologicalReaction>
</comment>
<comment type="catalytic activity">
    <reaction evidence="21">
        <text>hexan-3-one + NADPH + O2 + H(+) = ethyl butanoate + NADP(+) + H2O</text>
        <dbReference type="Rhea" id="RHEA:54844"/>
        <dbReference type="ChEBI" id="CHEBI:15377"/>
        <dbReference type="ChEBI" id="CHEBI:15378"/>
        <dbReference type="ChEBI" id="CHEBI:15379"/>
        <dbReference type="ChEBI" id="CHEBI:57783"/>
        <dbReference type="ChEBI" id="CHEBI:58349"/>
        <dbReference type="ChEBI" id="CHEBI:88764"/>
        <dbReference type="ChEBI" id="CHEBI:89891"/>
    </reaction>
    <physiologicalReaction direction="left-to-right" evidence="21">
        <dbReference type="Rhea" id="RHEA:54845"/>
    </physiologicalReaction>
</comment>
<dbReference type="Gene3D" id="3.50.50.60">
    <property type="entry name" value="FAD/NAD(P)-binding domain"/>
    <property type="match status" value="4"/>
</dbReference>
<dbReference type="EMBL" id="JANPWB010000007">
    <property type="protein sequence ID" value="KAJ1173082.1"/>
    <property type="molecule type" value="Genomic_DNA"/>
</dbReference>
<dbReference type="GO" id="GO:0006629">
    <property type="term" value="P:lipid metabolic process"/>
    <property type="evidence" value="ECO:0007669"/>
    <property type="project" value="UniProtKB-KW"/>
</dbReference>
<comment type="caution">
    <text evidence="29">The sequence shown here is derived from an EMBL/GenBank/DDBJ whole genome shotgun (WGS) entry which is preliminary data.</text>
</comment>
<evidence type="ECO:0000256" key="19">
    <source>
        <dbReference type="ARBA" id="ARBA00047855"/>
    </source>
</evidence>
<comment type="catalytic activity">
    <reaction evidence="22">
        <text>octan-3-one + NADPH + O2 + H(+) = ethyl hexanoate + NADP(+) + H2O</text>
        <dbReference type="Rhea" id="RHEA:54856"/>
        <dbReference type="ChEBI" id="CHEBI:15377"/>
        <dbReference type="ChEBI" id="CHEBI:15378"/>
        <dbReference type="ChEBI" id="CHEBI:15379"/>
        <dbReference type="ChEBI" id="CHEBI:57783"/>
        <dbReference type="ChEBI" id="CHEBI:58349"/>
        <dbReference type="ChEBI" id="CHEBI:80946"/>
        <dbReference type="ChEBI" id="CHEBI:86055"/>
    </reaction>
    <physiologicalReaction direction="left-to-right" evidence="22">
        <dbReference type="Rhea" id="RHEA:54857"/>
    </physiologicalReaction>
</comment>
<keyword evidence="13 27" id="KW-0503">Monooxygenase</keyword>
<keyword evidence="7 28" id="KW-0812">Transmembrane</keyword>
<evidence type="ECO:0000256" key="3">
    <source>
        <dbReference type="ARBA" id="ARBA00009183"/>
    </source>
</evidence>
<keyword evidence="30" id="KW-1185">Reference proteome</keyword>
<evidence type="ECO:0000256" key="14">
    <source>
        <dbReference type="ARBA" id="ARBA00023098"/>
    </source>
</evidence>
<keyword evidence="10" id="KW-0521">NADP</keyword>
<dbReference type="PRINTS" id="PR01125">
    <property type="entry name" value="FMOXYGENASE5"/>
</dbReference>
<comment type="catalytic activity">
    <reaction evidence="24">
        <text>heptan-4-one + NADPH + O2 + H(+) = propyl butanoate + NADP(+) + H2O</text>
        <dbReference type="Rhea" id="RHEA:54852"/>
        <dbReference type="ChEBI" id="CHEBI:15377"/>
        <dbReference type="ChEBI" id="CHEBI:15378"/>
        <dbReference type="ChEBI" id="CHEBI:15379"/>
        <dbReference type="ChEBI" id="CHEBI:57783"/>
        <dbReference type="ChEBI" id="CHEBI:58349"/>
        <dbReference type="ChEBI" id="CHEBI:89484"/>
        <dbReference type="ChEBI" id="CHEBI:89719"/>
    </reaction>
    <physiologicalReaction direction="left-to-right" evidence="24">
        <dbReference type="Rhea" id="RHEA:54853"/>
    </physiologicalReaction>
</comment>
<keyword evidence="4" id="KW-0488">Methylation</keyword>
<proteinExistence type="inferred from homology"/>
<evidence type="ECO:0000313" key="30">
    <source>
        <dbReference type="Proteomes" id="UP001066276"/>
    </source>
</evidence>
<evidence type="ECO:0000256" key="16">
    <source>
        <dbReference type="ARBA" id="ARBA00045722"/>
    </source>
</evidence>
<dbReference type="InterPro" id="IPR000960">
    <property type="entry name" value="Flavin_mOase"/>
</dbReference>
<keyword evidence="9" id="KW-0256">Endoplasmic reticulum</keyword>
<dbReference type="Proteomes" id="UP001066276">
    <property type="component" value="Chromosome 4_1"/>
</dbReference>
<dbReference type="AlphaFoldDB" id="A0AAV7T9A9"/>
<accession>A0AAV7T9A9</accession>
<evidence type="ECO:0000313" key="29">
    <source>
        <dbReference type="EMBL" id="KAJ1173082.1"/>
    </source>
</evidence>
<dbReference type="GO" id="GO:0004499">
    <property type="term" value="F:N,N-dimethylaniline monooxygenase activity"/>
    <property type="evidence" value="ECO:0007669"/>
    <property type="project" value="InterPro"/>
</dbReference>
<dbReference type="InterPro" id="IPR050346">
    <property type="entry name" value="FMO-like"/>
</dbReference>
<comment type="function">
    <text evidence="16">Acts as a Baeyer-Villiger monooxygenase on a broad range of substrates. Catalyzes the insertion of an oxygen atom into a carbon-carbon bond adjacent to a carbonyl, which converts ketones to esters. Active on diverse carbonyl compounds, whereas soft nucleophiles are mostly non- or poorly reactive. In contrast with other forms of FMO it is non- or poorly active on 'classical' substrates such as drugs, pesticides, and dietary components containing soft nucleophilic heteroatoms. Able to oxidize drug molecules bearing a carbonyl group on an aliphatic chain, such as nabumetone and pentoxifylline. Also, in the absence of substrates, shows slow but yet significant NADPH oxidase activity. Acts as a positive modulator of cholesterol biosynthesis as well as glucose homeostasis, promoting metabolic aging via pleiotropic effects.</text>
</comment>
<evidence type="ECO:0000256" key="9">
    <source>
        <dbReference type="ARBA" id="ARBA00022848"/>
    </source>
</evidence>
<evidence type="ECO:0000256" key="7">
    <source>
        <dbReference type="ARBA" id="ARBA00022692"/>
    </source>
</evidence>
<evidence type="ECO:0000256" key="5">
    <source>
        <dbReference type="ARBA" id="ARBA00022553"/>
    </source>
</evidence>
<dbReference type="GO" id="GO:0050660">
    <property type="term" value="F:flavin adenine dinucleotide binding"/>
    <property type="evidence" value="ECO:0007669"/>
    <property type="project" value="InterPro"/>
</dbReference>
<keyword evidence="6 27" id="KW-0285">Flavoprotein</keyword>
<evidence type="ECO:0000256" key="2">
    <source>
        <dbReference type="ARBA" id="ARBA00004524"/>
    </source>
</evidence>
<evidence type="ECO:0000256" key="8">
    <source>
        <dbReference type="ARBA" id="ARBA00022827"/>
    </source>
</evidence>
<keyword evidence="12 27" id="KW-0560">Oxidoreductase</keyword>
<keyword evidence="8 27" id="KW-0274">FAD</keyword>
<dbReference type="InterPro" id="IPR002257">
    <property type="entry name" value="Flavin_mOase_5"/>
</dbReference>
<comment type="catalytic activity">
    <reaction evidence="19">
        <text>sulcatone + NADPH + O2 + H(+) = 4-methylpent-3-en-1-yl acetate + NADP(+) + H2O</text>
        <dbReference type="Rhea" id="RHEA:54864"/>
        <dbReference type="ChEBI" id="CHEBI:15377"/>
        <dbReference type="ChEBI" id="CHEBI:15378"/>
        <dbReference type="ChEBI" id="CHEBI:15379"/>
        <dbReference type="ChEBI" id="CHEBI:16310"/>
        <dbReference type="ChEBI" id="CHEBI:57783"/>
        <dbReference type="ChEBI" id="CHEBI:58349"/>
        <dbReference type="ChEBI" id="CHEBI:138373"/>
    </reaction>
    <physiologicalReaction direction="left-to-right" evidence="19">
        <dbReference type="Rhea" id="RHEA:54865"/>
    </physiologicalReaction>
</comment>
<evidence type="ECO:0000256" key="22">
    <source>
        <dbReference type="ARBA" id="ARBA00048459"/>
    </source>
</evidence>
<dbReference type="PANTHER" id="PTHR23023">
    <property type="entry name" value="DIMETHYLANILINE MONOOXYGENASE"/>
    <property type="match status" value="1"/>
</dbReference>
<dbReference type="SUPFAM" id="SSF51905">
    <property type="entry name" value="FAD/NAD(P)-binding domain"/>
    <property type="match status" value="2"/>
</dbReference>
<evidence type="ECO:0000256" key="6">
    <source>
        <dbReference type="ARBA" id="ARBA00022630"/>
    </source>
</evidence>
<keyword evidence="11 28" id="KW-1133">Transmembrane helix</keyword>
<reference evidence="29" key="1">
    <citation type="journal article" date="2022" name="bioRxiv">
        <title>Sequencing and chromosome-scale assembly of the giantPleurodeles waltlgenome.</title>
        <authorList>
            <person name="Brown T."/>
            <person name="Elewa A."/>
            <person name="Iarovenko S."/>
            <person name="Subramanian E."/>
            <person name="Araus A.J."/>
            <person name="Petzold A."/>
            <person name="Susuki M."/>
            <person name="Suzuki K.-i.T."/>
            <person name="Hayashi T."/>
            <person name="Toyoda A."/>
            <person name="Oliveira C."/>
            <person name="Osipova E."/>
            <person name="Leigh N.D."/>
            <person name="Simon A."/>
            <person name="Yun M.H."/>
        </authorList>
    </citation>
    <scope>NUCLEOTIDE SEQUENCE</scope>
    <source>
        <strain evidence="29">20211129_DDA</strain>
        <tissue evidence="29">Liver</tissue>
    </source>
</reference>
<feature type="transmembrane region" description="Helical" evidence="28">
    <location>
        <begin position="574"/>
        <end position="591"/>
    </location>
</feature>
<protein>
    <recommendedName>
        <fullName evidence="27">Flavin-containing monooxygenase</fullName>
        <ecNumber evidence="27">1.-.-.-</ecNumber>
    </recommendedName>
</protein>
<evidence type="ECO:0000256" key="13">
    <source>
        <dbReference type="ARBA" id="ARBA00023033"/>
    </source>
</evidence>
<dbReference type="EC" id="1.-.-.-" evidence="27"/>
<evidence type="ECO:0000256" key="20">
    <source>
        <dbReference type="ARBA" id="ARBA00047864"/>
    </source>
</evidence>
<evidence type="ECO:0000256" key="4">
    <source>
        <dbReference type="ARBA" id="ARBA00022481"/>
    </source>
</evidence>
<evidence type="ECO:0000256" key="27">
    <source>
        <dbReference type="RuleBase" id="RU361177"/>
    </source>
</evidence>
<evidence type="ECO:0000256" key="11">
    <source>
        <dbReference type="ARBA" id="ARBA00022989"/>
    </source>
</evidence>
<comment type="similarity">
    <text evidence="3 27">Belongs to the FMO family.</text>
</comment>
<evidence type="ECO:0000256" key="26">
    <source>
        <dbReference type="ARBA" id="ARBA00049475"/>
    </source>
</evidence>
<dbReference type="FunFam" id="3.50.50.60:FF:000073">
    <property type="entry name" value="Dimethylaniline monooxygenase [N-oxide-forming]"/>
    <property type="match status" value="1"/>
</dbReference>
<gene>
    <name evidence="29" type="ORF">NDU88_004923</name>
</gene>
<evidence type="ECO:0000256" key="24">
    <source>
        <dbReference type="ARBA" id="ARBA00048990"/>
    </source>
</evidence>
<dbReference type="Pfam" id="PF00743">
    <property type="entry name" value="FMO-like"/>
    <property type="match status" value="1"/>
</dbReference>
<dbReference type="PIRSF" id="PIRSF000332">
    <property type="entry name" value="FMO"/>
    <property type="match status" value="1"/>
</dbReference>
<comment type="catalytic activity">
    <reaction evidence="18">
        <text>heptan-2-one + NADPH + O2 + H(+) = pentyl acetate + NADP(+) + H2O</text>
        <dbReference type="Rhea" id="RHEA:54836"/>
        <dbReference type="ChEBI" id="CHEBI:5672"/>
        <dbReference type="ChEBI" id="CHEBI:15377"/>
        <dbReference type="ChEBI" id="CHEBI:15378"/>
        <dbReference type="ChEBI" id="CHEBI:15379"/>
        <dbReference type="ChEBI" id="CHEBI:57783"/>
        <dbReference type="ChEBI" id="CHEBI:58349"/>
        <dbReference type="ChEBI" id="CHEBI:87362"/>
    </reaction>
    <physiologicalReaction direction="left-to-right" evidence="18">
        <dbReference type="Rhea" id="RHEA:54837"/>
    </physiologicalReaction>
</comment>
<evidence type="ECO:0000256" key="15">
    <source>
        <dbReference type="ARBA" id="ARBA00023136"/>
    </source>
</evidence>
<comment type="subcellular location">
    <subcellularLocation>
        <location evidence="2">Microsome membrane</location>
    </subcellularLocation>
</comment>
<comment type="catalytic activity">
    <reaction evidence="23">
        <text>(2E)-geranial + NADPH + O2 + H(+) = (1E)-2,6-dimethylhepta-1,5-dien-1-yl formate + NADP(+) + H2O</text>
        <dbReference type="Rhea" id="RHEA:54860"/>
        <dbReference type="ChEBI" id="CHEBI:15377"/>
        <dbReference type="ChEBI" id="CHEBI:15378"/>
        <dbReference type="ChEBI" id="CHEBI:15379"/>
        <dbReference type="ChEBI" id="CHEBI:16980"/>
        <dbReference type="ChEBI" id="CHEBI:57783"/>
        <dbReference type="ChEBI" id="CHEBI:58349"/>
        <dbReference type="ChEBI" id="CHEBI:138375"/>
    </reaction>
    <physiologicalReaction direction="left-to-right" evidence="23">
        <dbReference type="Rhea" id="RHEA:54861"/>
    </physiologicalReaction>
</comment>
<evidence type="ECO:0000256" key="10">
    <source>
        <dbReference type="ARBA" id="ARBA00022857"/>
    </source>
</evidence>
<keyword evidence="14" id="KW-0443">Lipid metabolism</keyword>
<comment type="catalytic activity">
    <reaction evidence="26">
        <text>octan-3-one + NADPH + O2 + H(+) = pentyl propanoate + NADP(+) + H2O</text>
        <dbReference type="Rhea" id="RHEA:54840"/>
        <dbReference type="ChEBI" id="CHEBI:15377"/>
        <dbReference type="ChEBI" id="CHEBI:15378"/>
        <dbReference type="ChEBI" id="CHEBI:15379"/>
        <dbReference type="ChEBI" id="CHEBI:57783"/>
        <dbReference type="ChEBI" id="CHEBI:58349"/>
        <dbReference type="ChEBI" id="CHEBI:80946"/>
        <dbReference type="ChEBI" id="CHEBI:87373"/>
    </reaction>
    <physiologicalReaction direction="left-to-right" evidence="26">
        <dbReference type="Rhea" id="RHEA:54841"/>
    </physiologicalReaction>
</comment>
<evidence type="ECO:0000256" key="25">
    <source>
        <dbReference type="ARBA" id="ARBA00049443"/>
    </source>
</evidence>
<comment type="cofactor">
    <cofactor evidence="1 27">
        <name>FAD</name>
        <dbReference type="ChEBI" id="CHEBI:57692"/>
    </cofactor>
</comment>